<dbReference type="Pfam" id="PF02749">
    <property type="entry name" value="QRPTase_N"/>
    <property type="match status" value="1"/>
</dbReference>
<organism evidence="16 17">
    <name type="scientific">Hypnocyclicus thermotrophus</name>
    <dbReference type="NCBI Taxonomy" id="1627895"/>
    <lineage>
        <taxon>Bacteria</taxon>
        <taxon>Fusobacteriati</taxon>
        <taxon>Fusobacteriota</taxon>
        <taxon>Fusobacteriia</taxon>
        <taxon>Fusobacteriales</taxon>
        <taxon>Fusobacteriaceae</taxon>
        <taxon>Hypnocyclicus</taxon>
    </lineage>
</organism>
<dbReference type="GO" id="GO:0034213">
    <property type="term" value="P:quinolinate catabolic process"/>
    <property type="evidence" value="ECO:0007669"/>
    <property type="project" value="TreeGrafter"/>
</dbReference>
<dbReference type="FunFam" id="3.90.1170.20:FF:000001">
    <property type="entry name" value="Nicotinate-nucleotide diphosphorylase (Carboxylating)"/>
    <property type="match status" value="1"/>
</dbReference>
<evidence type="ECO:0000256" key="11">
    <source>
        <dbReference type="ARBA" id="ARBA00069173"/>
    </source>
</evidence>
<reference evidence="16 17" key="1">
    <citation type="submission" date="2019-03" db="EMBL/GenBank/DDBJ databases">
        <title>Genomic Encyclopedia of Type Strains, Phase IV (KMG-IV): sequencing the most valuable type-strain genomes for metagenomic binning, comparative biology and taxonomic classification.</title>
        <authorList>
            <person name="Goeker M."/>
        </authorList>
    </citation>
    <scope>NUCLEOTIDE SEQUENCE [LARGE SCALE GENOMIC DNA]</scope>
    <source>
        <strain evidence="16 17">DSM 100055</strain>
    </source>
</reference>
<feature type="domain" description="Quinolinate phosphoribosyl transferase N-terminal" evidence="15">
    <location>
        <begin position="22"/>
        <end position="106"/>
    </location>
</feature>
<dbReference type="InterPro" id="IPR037128">
    <property type="entry name" value="Quinolinate_PRibosylTase_N_sf"/>
</dbReference>
<comment type="similarity">
    <text evidence="3 12">Belongs to the NadC/ModD family.</text>
</comment>
<feature type="binding site" evidence="13">
    <location>
        <position position="163"/>
    </location>
    <ligand>
        <name>substrate</name>
    </ligand>
</feature>
<evidence type="ECO:0000256" key="3">
    <source>
        <dbReference type="ARBA" id="ARBA00009400"/>
    </source>
</evidence>
<keyword evidence="7 12" id="KW-0328">Glycosyltransferase</keyword>
<evidence type="ECO:0000256" key="6">
    <source>
        <dbReference type="ARBA" id="ARBA00022642"/>
    </source>
</evidence>
<evidence type="ECO:0000256" key="10">
    <source>
        <dbReference type="ARBA" id="ARBA00047445"/>
    </source>
</evidence>
<evidence type="ECO:0000256" key="12">
    <source>
        <dbReference type="PIRNR" id="PIRNR006250"/>
    </source>
</evidence>
<feature type="binding site" evidence="13">
    <location>
        <position position="214"/>
    </location>
    <ligand>
        <name>substrate</name>
    </ligand>
</feature>
<evidence type="ECO:0000256" key="8">
    <source>
        <dbReference type="ARBA" id="ARBA00022679"/>
    </source>
</evidence>
<evidence type="ECO:0000256" key="9">
    <source>
        <dbReference type="ARBA" id="ARBA00033102"/>
    </source>
</evidence>
<dbReference type="PIRSF" id="PIRSF006250">
    <property type="entry name" value="NadC_ModD"/>
    <property type="match status" value="1"/>
</dbReference>
<comment type="function">
    <text evidence="1">Involved in the catabolism of quinolinic acid (QA).</text>
</comment>
<dbReference type="GO" id="GO:0004514">
    <property type="term" value="F:nicotinate-nucleotide diphosphorylase (carboxylating) activity"/>
    <property type="evidence" value="ECO:0007669"/>
    <property type="project" value="UniProtKB-EC"/>
</dbReference>
<keyword evidence="17" id="KW-1185">Reference proteome</keyword>
<feature type="binding site" evidence="13">
    <location>
        <begin position="258"/>
        <end position="260"/>
    </location>
    <ligand>
        <name>substrate</name>
    </ligand>
</feature>
<evidence type="ECO:0000256" key="1">
    <source>
        <dbReference type="ARBA" id="ARBA00003237"/>
    </source>
</evidence>
<dbReference type="EMBL" id="SOBG01000008">
    <property type="protein sequence ID" value="TDT68117.1"/>
    <property type="molecule type" value="Genomic_DNA"/>
</dbReference>
<dbReference type="AlphaFoldDB" id="A0AA46I559"/>
<evidence type="ECO:0000313" key="17">
    <source>
        <dbReference type="Proteomes" id="UP000294678"/>
    </source>
</evidence>
<comment type="catalytic activity">
    <reaction evidence="10">
        <text>nicotinate beta-D-ribonucleotide + CO2 + diphosphate = quinolinate + 5-phospho-alpha-D-ribose 1-diphosphate + 2 H(+)</text>
        <dbReference type="Rhea" id="RHEA:12733"/>
        <dbReference type="ChEBI" id="CHEBI:15378"/>
        <dbReference type="ChEBI" id="CHEBI:16526"/>
        <dbReference type="ChEBI" id="CHEBI:29959"/>
        <dbReference type="ChEBI" id="CHEBI:33019"/>
        <dbReference type="ChEBI" id="CHEBI:57502"/>
        <dbReference type="ChEBI" id="CHEBI:58017"/>
        <dbReference type="EC" id="2.4.2.19"/>
    </reaction>
</comment>
<evidence type="ECO:0000256" key="5">
    <source>
        <dbReference type="ARBA" id="ARBA00011944"/>
    </source>
</evidence>
<dbReference type="Proteomes" id="UP000294678">
    <property type="component" value="Unassembled WGS sequence"/>
</dbReference>
<dbReference type="RefSeq" id="WP_134113698.1">
    <property type="nucleotide sequence ID" value="NZ_SOBG01000008.1"/>
</dbReference>
<sequence length="278" mass="31145">MNFILIDKIINEALIEDAIYDDVTTLNIISKDKKAKIDLIAKEDLIICGLEVFKRVFDILGDVNIEFHYNEGEFIKNKEIVATLEGNAQNILLGERVALNLLQRMSGIATKTYNIVKLLEGSKIKVLDTRKTTPLFRTLEKYSVKIGGGYNHRFNLSDMAMIKDNHIKAAGSITKAVNAIRKNNPFIKKIEVECETLADVTEAIIAKADIIMLDNMDNDTMKKAINIINKQAIIEVSGNVTEERINTLKTLDIDYISIGALTHSVKSSDLSMKNLVIF</sequence>
<dbReference type="SUPFAM" id="SSF51690">
    <property type="entry name" value="Nicotinate/Quinolinate PRTase C-terminal domain-like"/>
    <property type="match status" value="1"/>
</dbReference>
<dbReference type="InterPro" id="IPR022412">
    <property type="entry name" value="Quinolinate_PRibosylTrfase_N"/>
</dbReference>
<keyword evidence="8 12" id="KW-0808">Transferase</keyword>
<feature type="binding site" evidence="13">
    <location>
        <position position="193"/>
    </location>
    <ligand>
        <name>substrate</name>
    </ligand>
</feature>
<feature type="binding site" evidence="13">
    <location>
        <position position="153"/>
    </location>
    <ligand>
        <name>substrate</name>
    </ligand>
</feature>
<dbReference type="PANTHER" id="PTHR32179:SF3">
    <property type="entry name" value="NICOTINATE-NUCLEOTIDE PYROPHOSPHORYLASE [CARBOXYLATING]"/>
    <property type="match status" value="1"/>
</dbReference>
<evidence type="ECO:0000259" key="15">
    <source>
        <dbReference type="Pfam" id="PF02749"/>
    </source>
</evidence>
<protein>
    <recommendedName>
        <fullName evidence="11">Probable nicotinate-nucleotide pyrophosphorylase [carboxylating]</fullName>
        <ecNumber evidence="5">2.4.2.19</ecNumber>
    </recommendedName>
    <alternativeName>
        <fullName evidence="9">Quinolinate phosphoribosyltransferase [decarboxylating]</fullName>
    </alternativeName>
</protein>
<dbReference type="InterPro" id="IPR036068">
    <property type="entry name" value="Nicotinate_pribotase-like_C"/>
</dbReference>
<feature type="binding site" evidence="13">
    <location>
        <begin position="237"/>
        <end position="239"/>
    </location>
    <ligand>
        <name>substrate</name>
    </ligand>
</feature>
<dbReference type="InterPro" id="IPR004393">
    <property type="entry name" value="NadC"/>
</dbReference>
<accession>A0AA46I559</accession>
<gene>
    <name evidence="16" type="ORF">EV215_1838</name>
</gene>
<dbReference type="FunFam" id="3.20.20.70:FF:000030">
    <property type="entry name" value="Nicotinate-nucleotide pyrophosphorylase, carboxylating"/>
    <property type="match status" value="1"/>
</dbReference>
<evidence type="ECO:0000256" key="4">
    <source>
        <dbReference type="ARBA" id="ARBA00011218"/>
    </source>
</evidence>
<dbReference type="InterPro" id="IPR027277">
    <property type="entry name" value="NadC/ModD"/>
</dbReference>
<evidence type="ECO:0000313" key="16">
    <source>
        <dbReference type="EMBL" id="TDT68117.1"/>
    </source>
</evidence>
<comment type="caution">
    <text evidence="16">The sequence shown here is derived from an EMBL/GenBank/DDBJ whole genome shotgun (WGS) entry which is preliminary data.</text>
</comment>
<dbReference type="EC" id="2.4.2.19" evidence="5"/>
<feature type="binding site" evidence="13">
    <location>
        <position position="96"/>
    </location>
    <ligand>
        <name>substrate</name>
    </ligand>
</feature>
<dbReference type="Pfam" id="PF01729">
    <property type="entry name" value="QRPTase_C"/>
    <property type="match status" value="1"/>
</dbReference>
<dbReference type="SUPFAM" id="SSF54675">
    <property type="entry name" value="Nicotinate/Quinolinate PRTase N-terminal domain-like"/>
    <property type="match status" value="1"/>
</dbReference>
<dbReference type="GO" id="GO:0009435">
    <property type="term" value="P:NAD+ biosynthetic process"/>
    <property type="evidence" value="ECO:0007669"/>
    <property type="project" value="InterPro"/>
</dbReference>
<name>A0AA46I559_9FUSO</name>
<comment type="subunit">
    <text evidence="4">Hexamer formed by 3 homodimers.</text>
</comment>
<evidence type="ECO:0000259" key="14">
    <source>
        <dbReference type="Pfam" id="PF01729"/>
    </source>
</evidence>
<evidence type="ECO:0000256" key="13">
    <source>
        <dbReference type="PIRSR" id="PIRSR006250-1"/>
    </source>
</evidence>
<dbReference type="PANTHER" id="PTHR32179">
    <property type="entry name" value="NICOTINATE-NUCLEOTIDE PYROPHOSPHORYLASE [CARBOXYLATING]"/>
    <property type="match status" value="1"/>
</dbReference>
<dbReference type="Gene3D" id="3.20.20.70">
    <property type="entry name" value="Aldolase class I"/>
    <property type="match status" value="1"/>
</dbReference>
<feature type="domain" description="Quinolinate phosphoribosyl transferase C-terminal" evidence="14">
    <location>
        <begin position="108"/>
        <end position="273"/>
    </location>
</feature>
<dbReference type="Gene3D" id="3.90.1170.20">
    <property type="entry name" value="Quinolinate phosphoribosyl transferase, N-terminal domain"/>
    <property type="match status" value="1"/>
</dbReference>
<dbReference type="CDD" id="cd01572">
    <property type="entry name" value="QPRTase"/>
    <property type="match status" value="1"/>
</dbReference>
<dbReference type="NCBIfam" id="TIGR00078">
    <property type="entry name" value="nadC"/>
    <property type="match status" value="1"/>
</dbReference>
<dbReference type="GO" id="GO:0005737">
    <property type="term" value="C:cytoplasm"/>
    <property type="evidence" value="ECO:0007669"/>
    <property type="project" value="TreeGrafter"/>
</dbReference>
<evidence type="ECO:0000256" key="2">
    <source>
        <dbReference type="ARBA" id="ARBA00004893"/>
    </source>
</evidence>
<dbReference type="InterPro" id="IPR013785">
    <property type="entry name" value="Aldolase_TIM"/>
</dbReference>
<dbReference type="InterPro" id="IPR002638">
    <property type="entry name" value="Quinolinate_PRibosylTrfase_C"/>
</dbReference>
<feature type="binding site" evidence="13">
    <location>
        <begin position="129"/>
        <end position="131"/>
    </location>
    <ligand>
        <name>substrate</name>
    </ligand>
</feature>
<comment type="pathway">
    <text evidence="2">Cofactor biosynthesis; NAD(+) biosynthesis; nicotinate D-ribonucleotide from quinolinate: step 1/1.</text>
</comment>
<evidence type="ECO:0000256" key="7">
    <source>
        <dbReference type="ARBA" id="ARBA00022676"/>
    </source>
</evidence>
<proteinExistence type="inferred from homology"/>
<keyword evidence="6" id="KW-0662">Pyridine nucleotide biosynthesis</keyword>